<keyword evidence="4" id="KW-0312">Gluconeogenesis</keyword>
<evidence type="ECO:0000256" key="2">
    <source>
        <dbReference type="ARBA" id="ARBA00006542"/>
    </source>
</evidence>
<dbReference type="InterPro" id="IPR014710">
    <property type="entry name" value="RmlC-like_jellyroll"/>
</dbReference>
<dbReference type="Pfam" id="PF06560">
    <property type="entry name" value="GPI"/>
    <property type="match status" value="1"/>
</dbReference>
<protein>
    <recommendedName>
        <fullName evidence="3">glucose-6-phosphate isomerase</fullName>
        <ecNumber evidence="3">5.3.1.9</ecNumber>
    </recommendedName>
</protein>
<dbReference type="GO" id="GO:0006096">
    <property type="term" value="P:glycolytic process"/>
    <property type="evidence" value="ECO:0007669"/>
    <property type="project" value="UniProtKB-UniPathway"/>
</dbReference>
<evidence type="ECO:0000259" key="7">
    <source>
        <dbReference type="Pfam" id="PF06560"/>
    </source>
</evidence>
<gene>
    <name evidence="8" type="ORF">IV57_GL000192</name>
</gene>
<dbReference type="EC" id="5.3.1.9" evidence="3"/>
<dbReference type="OrthoDB" id="1647241at2"/>
<evidence type="ECO:0000256" key="3">
    <source>
        <dbReference type="ARBA" id="ARBA00011952"/>
    </source>
</evidence>
<dbReference type="SUPFAM" id="SSF51182">
    <property type="entry name" value="RmlC-like cupins"/>
    <property type="match status" value="1"/>
</dbReference>
<dbReference type="InterPro" id="IPR011051">
    <property type="entry name" value="RmlC_Cupin_sf"/>
</dbReference>
<dbReference type="GO" id="GO:0005737">
    <property type="term" value="C:cytoplasm"/>
    <property type="evidence" value="ECO:0007669"/>
    <property type="project" value="InterPro"/>
</dbReference>
<comment type="caution">
    <text evidence="8">The sequence shown here is derived from an EMBL/GenBank/DDBJ whole genome shotgun (WGS) entry which is preliminary data.</text>
</comment>
<evidence type="ECO:0000313" key="8">
    <source>
        <dbReference type="EMBL" id="KRO00871.1"/>
    </source>
</evidence>
<dbReference type="PATRIC" id="fig|993692.3.peg.193"/>
<dbReference type="CDD" id="cd02218">
    <property type="entry name" value="cupin_PGI"/>
    <property type="match status" value="1"/>
</dbReference>
<comment type="catalytic activity">
    <reaction evidence="6">
        <text>alpha-D-glucose 6-phosphate = beta-D-fructose 6-phosphate</text>
        <dbReference type="Rhea" id="RHEA:11816"/>
        <dbReference type="ChEBI" id="CHEBI:57634"/>
        <dbReference type="ChEBI" id="CHEBI:58225"/>
        <dbReference type="EC" id="5.3.1.9"/>
    </reaction>
</comment>
<sequence>MINIGLDLRINTDLKFEYGNDTFGPSPELRHLNDIRKSLLDQSASGPDTVYSIAMDVGRNKDLVDLKNRMLLFGAVVYNKGQIGREPVRSQGHIHAISSSCGSSTPEVYEIWSGEAVVMMQPNASNNPKECFAVHAQPGDVVIVPPSWAHCTINSRPETELAFGAWCIRDFGFEYKDIRKHHGLAFYPIVAKNQLGWLPNLTYRDTYLIEKKARKYEDFNIESRIPIYKQYEDDHDKFDFVTNPDEYKNKWFNYRP</sequence>
<evidence type="ECO:0000256" key="5">
    <source>
        <dbReference type="ARBA" id="ARBA00023152"/>
    </source>
</evidence>
<dbReference type="UniPathway" id="UPA00109">
    <property type="reaction ID" value="UER00181"/>
</dbReference>
<dbReference type="Proteomes" id="UP000051006">
    <property type="component" value="Unassembled WGS sequence"/>
</dbReference>
<evidence type="ECO:0000256" key="6">
    <source>
        <dbReference type="ARBA" id="ARBA00029321"/>
    </source>
</evidence>
<dbReference type="GO" id="GO:0006094">
    <property type="term" value="P:gluconeogenesis"/>
    <property type="evidence" value="ECO:0007669"/>
    <property type="project" value="UniProtKB-KW"/>
</dbReference>
<comment type="pathway">
    <text evidence="1">Carbohydrate degradation; glycolysis; D-glyceraldehyde 3-phosphate and glycerone phosphate from D-glucose: step 2/4.</text>
</comment>
<dbReference type="AlphaFoldDB" id="A0A0R2LHF0"/>
<dbReference type="STRING" id="993692.IV57_GL000192"/>
<comment type="similarity">
    <text evidence="2">Belongs to the archaeal-type GPI family.</text>
</comment>
<dbReference type="RefSeq" id="WP_057879607.1">
    <property type="nucleotide sequence ID" value="NZ_JQCF01000001.1"/>
</dbReference>
<feature type="domain" description="Glucose-6-phosphate isomerase prokaryote" evidence="7">
    <location>
        <begin position="46"/>
        <end position="195"/>
    </location>
</feature>
<organism evidence="8 9">
    <name type="scientific">Companilactobacillus kimchiensis</name>
    <dbReference type="NCBI Taxonomy" id="993692"/>
    <lineage>
        <taxon>Bacteria</taxon>
        <taxon>Bacillati</taxon>
        <taxon>Bacillota</taxon>
        <taxon>Bacilli</taxon>
        <taxon>Lactobacillales</taxon>
        <taxon>Lactobacillaceae</taxon>
        <taxon>Companilactobacillus</taxon>
    </lineage>
</organism>
<dbReference type="EMBL" id="JQCF01000001">
    <property type="protein sequence ID" value="KRO00871.1"/>
    <property type="molecule type" value="Genomic_DNA"/>
</dbReference>
<name>A0A0R2LHF0_9LACO</name>
<accession>A0A0R2LHF0</accession>
<proteinExistence type="inferred from homology"/>
<dbReference type="InterPro" id="IPR010551">
    <property type="entry name" value="G6P_isomerase_prok"/>
</dbReference>
<dbReference type="Gene3D" id="2.60.120.10">
    <property type="entry name" value="Jelly Rolls"/>
    <property type="match status" value="1"/>
</dbReference>
<evidence type="ECO:0000313" key="9">
    <source>
        <dbReference type="Proteomes" id="UP000051006"/>
    </source>
</evidence>
<dbReference type="GO" id="GO:0004347">
    <property type="term" value="F:glucose-6-phosphate isomerase activity"/>
    <property type="evidence" value="ECO:0007669"/>
    <property type="project" value="UniProtKB-EC"/>
</dbReference>
<keyword evidence="9" id="KW-1185">Reference proteome</keyword>
<evidence type="ECO:0000256" key="4">
    <source>
        <dbReference type="ARBA" id="ARBA00022432"/>
    </source>
</evidence>
<reference evidence="8 9" key="1">
    <citation type="journal article" date="2015" name="Genome Announc.">
        <title>Expanding the biotechnology potential of lactobacilli through comparative genomics of 213 strains and associated genera.</title>
        <authorList>
            <person name="Sun Z."/>
            <person name="Harris H.M."/>
            <person name="McCann A."/>
            <person name="Guo C."/>
            <person name="Argimon S."/>
            <person name="Zhang W."/>
            <person name="Yang X."/>
            <person name="Jeffery I.B."/>
            <person name="Cooney J.C."/>
            <person name="Kagawa T.F."/>
            <person name="Liu W."/>
            <person name="Song Y."/>
            <person name="Salvetti E."/>
            <person name="Wrobel A."/>
            <person name="Rasinkangas P."/>
            <person name="Parkhill J."/>
            <person name="Rea M.C."/>
            <person name="O'Sullivan O."/>
            <person name="Ritari J."/>
            <person name="Douillard F.P."/>
            <person name="Paul Ross R."/>
            <person name="Yang R."/>
            <person name="Briner A.E."/>
            <person name="Felis G.E."/>
            <person name="de Vos W.M."/>
            <person name="Barrangou R."/>
            <person name="Klaenhammer T.R."/>
            <person name="Caufield P.W."/>
            <person name="Cui Y."/>
            <person name="Zhang H."/>
            <person name="O'Toole P.W."/>
        </authorList>
    </citation>
    <scope>NUCLEOTIDE SEQUENCE [LARGE SCALE GENOMIC DNA]</scope>
    <source>
        <strain evidence="8 9">DSM 24716</strain>
    </source>
</reference>
<keyword evidence="5" id="KW-0324">Glycolysis</keyword>
<evidence type="ECO:0000256" key="1">
    <source>
        <dbReference type="ARBA" id="ARBA00004926"/>
    </source>
</evidence>